<keyword evidence="5" id="KW-1185">Reference proteome</keyword>
<accession>A0A917N8N7</accession>
<reference evidence="2" key="4">
    <citation type="submission" date="2023-12" db="EMBL/GenBank/DDBJ databases">
        <authorList>
            <person name="Sun Q."/>
            <person name="Inoue M."/>
        </authorList>
    </citation>
    <scope>NUCLEOTIDE SEQUENCE</scope>
    <source>
        <strain evidence="2">JCM 10664</strain>
    </source>
</reference>
<evidence type="ECO:0000313" key="2">
    <source>
        <dbReference type="EMBL" id="GAA0525812.1"/>
    </source>
</evidence>
<evidence type="ECO:0000313" key="5">
    <source>
        <dbReference type="Proteomes" id="UP001500220"/>
    </source>
</evidence>
<organism evidence="3 4">
    <name type="scientific">Saccharopolyspora thermophila</name>
    <dbReference type="NCBI Taxonomy" id="89367"/>
    <lineage>
        <taxon>Bacteria</taxon>
        <taxon>Bacillati</taxon>
        <taxon>Actinomycetota</taxon>
        <taxon>Actinomycetes</taxon>
        <taxon>Pseudonocardiales</taxon>
        <taxon>Pseudonocardiaceae</taxon>
        <taxon>Saccharopolyspora</taxon>
    </lineage>
</organism>
<reference evidence="3" key="3">
    <citation type="submission" date="2020-09" db="EMBL/GenBank/DDBJ databases">
        <authorList>
            <person name="Sun Q."/>
            <person name="Zhou Y."/>
        </authorList>
    </citation>
    <scope>NUCLEOTIDE SEQUENCE</scope>
    <source>
        <strain evidence="3">CGMCC 4.7206</strain>
    </source>
</reference>
<comment type="caution">
    <text evidence="3">The sequence shown here is derived from an EMBL/GenBank/DDBJ whole genome shotgun (WGS) entry which is preliminary data.</text>
</comment>
<protein>
    <submittedName>
        <fullName evidence="3">Uncharacterized protein</fullName>
    </submittedName>
</protein>
<gene>
    <name evidence="2" type="ORF">GCM10009545_30160</name>
    <name evidence="3" type="ORF">GCM10011581_14030</name>
</gene>
<dbReference type="Proteomes" id="UP000597989">
    <property type="component" value="Unassembled WGS sequence"/>
</dbReference>
<dbReference type="EMBL" id="BMMT01000003">
    <property type="protein sequence ID" value="GGI78139.1"/>
    <property type="molecule type" value="Genomic_DNA"/>
</dbReference>
<sequence length="137" mass="13624">MCRVDPPVDVRFLAEPTGGTTQSATIEIGVCEVRSSVRALFAGVAAAGMLAMGATPALAAKDSKKESDDDSTVTAAAEGGDGGNGGNGGFALNICPAIGILAKAEADCSAANGGDANGGDADAWAEDDSNEIERYRD</sequence>
<name>A0A917N8N7_9PSEU</name>
<dbReference type="AlphaFoldDB" id="A0A917N8N7"/>
<evidence type="ECO:0000256" key="1">
    <source>
        <dbReference type="SAM" id="MobiDB-lite"/>
    </source>
</evidence>
<evidence type="ECO:0000313" key="4">
    <source>
        <dbReference type="Proteomes" id="UP000597989"/>
    </source>
</evidence>
<proteinExistence type="predicted"/>
<feature type="region of interest" description="Disordered" evidence="1">
    <location>
        <begin position="58"/>
        <end position="87"/>
    </location>
</feature>
<evidence type="ECO:0000313" key="3">
    <source>
        <dbReference type="EMBL" id="GGI78139.1"/>
    </source>
</evidence>
<dbReference type="Proteomes" id="UP001500220">
    <property type="component" value="Unassembled WGS sequence"/>
</dbReference>
<feature type="region of interest" description="Disordered" evidence="1">
    <location>
        <begin position="111"/>
        <end position="137"/>
    </location>
</feature>
<reference evidence="3 4" key="1">
    <citation type="journal article" date="2014" name="Int. J. Syst. Evol. Microbiol.">
        <title>Complete genome sequence of Corynebacterium casei LMG S-19264T (=DSM 44701T), isolated from a smear-ripened cheese.</title>
        <authorList>
            <consortium name="US DOE Joint Genome Institute (JGI-PGF)"/>
            <person name="Walter F."/>
            <person name="Albersmeier A."/>
            <person name="Kalinowski J."/>
            <person name="Ruckert C."/>
        </authorList>
    </citation>
    <scope>NUCLEOTIDE SEQUENCE [LARGE SCALE GENOMIC DNA]</scope>
    <source>
        <strain evidence="3 4">CGMCC 4.7206</strain>
    </source>
</reference>
<reference evidence="2 5" key="2">
    <citation type="journal article" date="2019" name="Int. J. Syst. Evol. Microbiol.">
        <title>The Global Catalogue of Microorganisms (GCM) 10K type strain sequencing project: providing services to taxonomists for standard genome sequencing and annotation.</title>
        <authorList>
            <consortium name="The Broad Institute Genomics Platform"/>
            <consortium name="The Broad Institute Genome Sequencing Center for Infectious Disease"/>
            <person name="Wu L."/>
            <person name="Ma J."/>
        </authorList>
    </citation>
    <scope>NUCLEOTIDE SEQUENCE [LARGE SCALE GENOMIC DNA]</scope>
    <source>
        <strain evidence="2 5">JCM 10664</strain>
    </source>
</reference>
<feature type="compositionally biased region" description="Low complexity" evidence="1">
    <location>
        <begin position="111"/>
        <end position="122"/>
    </location>
</feature>
<dbReference type="EMBL" id="BAAAHC010000011">
    <property type="protein sequence ID" value="GAA0525812.1"/>
    <property type="molecule type" value="Genomic_DNA"/>
</dbReference>